<organism evidence="1 2">
    <name type="scientific">Trichuris muris</name>
    <name type="common">Mouse whipworm</name>
    <dbReference type="NCBI Taxonomy" id="70415"/>
    <lineage>
        <taxon>Eukaryota</taxon>
        <taxon>Metazoa</taxon>
        <taxon>Ecdysozoa</taxon>
        <taxon>Nematoda</taxon>
        <taxon>Enoplea</taxon>
        <taxon>Dorylaimia</taxon>
        <taxon>Trichinellida</taxon>
        <taxon>Trichuridae</taxon>
        <taxon>Trichuris</taxon>
    </lineage>
</organism>
<evidence type="ECO:0000313" key="2">
    <source>
        <dbReference type="WBParaSite" id="TMUE_1000005016.1"/>
    </source>
</evidence>
<dbReference type="WBParaSite" id="TMUE_1000005016.1">
    <property type="protein sequence ID" value="TMUE_1000005016.1"/>
    <property type="gene ID" value="WBGene00299176"/>
</dbReference>
<keyword evidence="1" id="KW-1185">Reference proteome</keyword>
<reference evidence="2" key="1">
    <citation type="submission" date="2019-12" db="UniProtKB">
        <authorList>
            <consortium name="WormBaseParasite"/>
        </authorList>
    </citation>
    <scope>IDENTIFICATION</scope>
</reference>
<evidence type="ECO:0000313" key="1">
    <source>
        <dbReference type="Proteomes" id="UP000046395"/>
    </source>
</evidence>
<sequence>MFQEELLELQANEELKSKFKLGYRIFWLQRDIQRLYPRLWPIRRCGLANEKEKQTPNCKSGRPETPAN</sequence>
<dbReference type="Proteomes" id="UP000046395">
    <property type="component" value="Unassembled WGS sequence"/>
</dbReference>
<dbReference type="AlphaFoldDB" id="A0A5S6QCE3"/>
<name>A0A5S6QCE3_TRIMR</name>
<accession>A0A5S6QCE3</accession>
<protein>
    <submittedName>
        <fullName evidence="2">Uncharacterized protein</fullName>
    </submittedName>
</protein>
<proteinExistence type="predicted"/>